<dbReference type="InterPro" id="IPR049730">
    <property type="entry name" value="SNF2/RAD54-like_C"/>
</dbReference>
<protein>
    <submittedName>
        <fullName evidence="5">DEAD/DEAH box helicase</fullName>
    </submittedName>
</protein>
<keyword evidence="2 5" id="KW-0347">Helicase</keyword>
<evidence type="ECO:0000313" key="5">
    <source>
        <dbReference type="EMBL" id="QJR82164.1"/>
    </source>
</evidence>
<dbReference type="InterPro" id="IPR000330">
    <property type="entry name" value="SNF2_N"/>
</dbReference>
<dbReference type="SMART" id="SM00487">
    <property type="entry name" value="DEXDc"/>
    <property type="match status" value="1"/>
</dbReference>
<dbReference type="Pfam" id="PF00271">
    <property type="entry name" value="Helicase_C"/>
    <property type="match status" value="1"/>
</dbReference>
<dbReference type="EMBL" id="CP052766">
    <property type="protein sequence ID" value="QJR82164.1"/>
    <property type="molecule type" value="Genomic_DNA"/>
</dbReference>
<dbReference type="PANTHER" id="PTHR10799">
    <property type="entry name" value="SNF2/RAD54 HELICASE FAMILY"/>
    <property type="match status" value="1"/>
</dbReference>
<evidence type="ECO:0000259" key="3">
    <source>
        <dbReference type="PROSITE" id="PS51192"/>
    </source>
</evidence>
<name>A0A6M4MG53_9ALTE</name>
<dbReference type="GO" id="GO:0004386">
    <property type="term" value="F:helicase activity"/>
    <property type="evidence" value="ECO:0007669"/>
    <property type="project" value="UniProtKB-KW"/>
</dbReference>
<evidence type="ECO:0000259" key="4">
    <source>
        <dbReference type="PROSITE" id="PS51194"/>
    </source>
</evidence>
<dbReference type="Gene3D" id="3.40.50.300">
    <property type="entry name" value="P-loop containing nucleotide triphosphate hydrolases"/>
    <property type="match status" value="1"/>
</dbReference>
<dbReference type="OrthoDB" id="9760715at2"/>
<dbReference type="CDD" id="cd18793">
    <property type="entry name" value="SF2_C_SNF"/>
    <property type="match status" value="1"/>
</dbReference>
<dbReference type="InterPro" id="IPR014001">
    <property type="entry name" value="Helicase_ATP-bd"/>
</dbReference>
<gene>
    <name evidence="5" type="ORF">CA267_016100</name>
</gene>
<dbReference type="GO" id="GO:0016787">
    <property type="term" value="F:hydrolase activity"/>
    <property type="evidence" value="ECO:0007669"/>
    <property type="project" value="UniProtKB-KW"/>
</dbReference>
<dbReference type="PROSITE" id="PS51194">
    <property type="entry name" value="HELICASE_CTER"/>
    <property type="match status" value="1"/>
</dbReference>
<dbReference type="SUPFAM" id="SSF52540">
    <property type="entry name" value="P-loop containing nucleoside triphosphate hydrolases"/>
    <property type="match status" value="2"/>
</dbReference>
<accession>A0A6M4MG53</accession>
<dbReference type="AlphaFoldDB" id="A0A6M4MG53"/>
<evidence type="ECO:0000313" key="6">
    <source>
        <dbReference type="Proteomes" id="UP000219285"/>
    </source>
</evidence>
<reference evidence="5 6" key="2">
    <citation type="submission" date="2020-04" db="EMBL/GenBank/DDBJ databases">
        <title>Complete genome sequence of Alteromonas pelagimontana 5.12T.</title>
        <authorList>
            <person name="Sinha R.K."/>
            <person name="Krishnan K.P."/>
            <person name="Kurian J.P."/>
        </authorList>
    </citation>
    <scope>NUCLEOTIDE SEQUENCE [LARGE SCALE GENOMIC DNA]</scope>
    <source>
        <strain evidence="5 6">5.12</strain>
    </source>
</reference>
<keyword evidence="2 5" id="KW-0067">ATP-binding</keyword>
<dbReference type="InterPro" id="IPR038718">
    <property type="entry name" value="SNF2-like_sf"/>
</dbReference>
<reference evidence="6" key="1">
    <citation type="submission" date="2014-12" db="EMBL/GenBank/DDBJ databases">
        <title>Complete genome sequence of a multi-drug resistant Klebsiella pneumoniae.</title>
        <authorList>
            <person name="Hua X."/>
            <person name="Chen Q."/>
            <person name="Li X."/>
            <person name="Feng Y."/>
            <person name="Ruan Z."/>
            <person name="Yu Y."/>
        </authorList>
    </citation>
    <scope>NUCLEOTIDE SEQUENCE [LARGE SCALE GENOMIC DNA]</scope>
    <source>
        <strain evidence="6">5.12</strain>
    </source>
</reference>
<keyword evidence="2 5" id="KW-0547">Nucleotide-binding</keyword>
<organism evidence="5 6">
    <name type="scientific">Alteromonas pelagimontana</name>
    <dbReference type="NCBI Taxonomy" id="1858656"/>
    <lineage>
        <taxon>Bacteria</taxon>
        <taxon>Pseudomonadati</taxon>
        <taxon>Pseudomonadota</taxon>
        <taxon>Gammaproteobacteria</taxon>
        <taxon>Alteromonadales</taxon>
        <taxon>Alteromonadaceae</taxon>
        <taxon>Alteromonas/Salinimonas group</taxon>
        <taxon>Alteromonas</taxon>
    </lineage>
</organism>
<feature type="domain" description="Helicase ATP-binding" evidence="3">
    <location>
        <begin position="476"/>
        <end position="651"/>
    </location>
</feature>
<keyword evidence="6" id="KW-1185">Reference proteome</keyword>
<dbReference type="InterPro" id="IPR001650">
    <property type="entry name" value="Helicase_C-like"/>
</dbReference>
<dbReference type="GO" id="GO:0005524">
    <property type="term" value="F:ATP binding"/>
    <property type="evidence" value="ECO:0007669"/>
    <property type="project" value="InterPro"/>
</dbReference>
<dbReference type="Proteomes" id="UP000219285">
    <property type="component" value="Chromosome"/>
</dbReference>
<dbReference type="InterPro" id="IPR027417">
    <property type="entry name" value="P-loop_NTPase"/>
</dbReference>
<keyword evidence="1" id="KW-0378">Hydrolase</keyword>
<evidence type="ECO:0000256" key="1">
    <source>
        <dbReference type="ARBA" id="ARBA00022801"/>
    </source>
</evidence>
<dbReference type="PROSITE" id="PS51192">
    <property type="entry name" value="HELICASE_ATP_BIND_1"/>
    <property type="match status" value="1"/>
</dbReference>
<dbReference type="RefSeq" id="WP_075609841.1">
    <property type="nucleotide sequence ID" value="NZ_CP052766.1"/>
</dbReference>
<sequence>MTDSADFYWSYDNQVFHFFAEGASQRLHPKEWGRFQLQRDEKAICADPLFRLANSSADIEVSDKGIFCSSATIAELTEIEVKQLGLLNVFDGSVKLSTSGLISSPNFQISYRLLNAQGRPVLGAKVNDIFVKAAGKESLLLDPLFQLTKRIDRFNNTSFDDRDEQFVALGEIKELLPEEAVVDGQLDDITICRADRLTLDVQEHGVFNPLLIKPAAESEWNTQSQSDVEYAVPKVRQKQFEDHFKSWSGVRSNYAVGNNTYVVLPKRIQDVLTVVKDYQTRPAEERLAFVSNPHKVINEALGLDETPEDTEAVFVETPEFVSQRIANIGVWEPKLCAYVVKREGDWVPDDSLRLFFPIEDLLVNFTVEEMKHLLEAVTEALDNEITETTFSGQQVPVSLETKNLLIRMLKPFDDDGPADPYNPKEVLAPVLKDNIEEIDFEIVKRSARPALNRMPEKLKTKTLYDHQKFGVNWLCEHWESGSVGALLADDMGLGKTLQTLAFLTSVKSQMDSKQYTKKPFLVVAPSGLLKNWLDEARIHIQNDGVGEVFEAFGENIRALKTMSVVERNRLLSRSDWILTTYETLRDKIKYFISIDWGVTVFDEAQKIKNPVSRVTEMAKSLSSDFTLMLTGTPVENELKDLWCIVDTAQPGLFGSLSHFHNEYALPAESDPTEAKRLKSLLVDKSHPALMLRRMKEEHISGLPEKVIREVPIEMPALQADEYEKIIKDGQDEAAKGGMLGVIQKIRRASLVAEEFDGSGITDGVIKRSARLSALIKILDDIHSKGEKALIFCEAIDVQEYLSGYLQQRYQLPTRPFRINGSVDGYTRKRFVDEFQQVSEGEFDIMLLSPKAGGVGLTITAANHVIHLTRWWNPAVEDQSTDRAFRIGQKKTVHVYIPLALHPKYKEQSFDANLNRLLTNKRNLSMNALLPGTLSKEEMHNLFSDTLNTKN</sequence>
<dbReference type="KEGG" id="apel:CA267_016100"/>
<feature type="domain" description="Helicase C-terminal" evidence="4">
    <location>
        <begin position="773"/>
        <end position="924"/>
    </location>
</feature>
<dbReference type="SMART" id="SM00490">
    <property type="entry name" value="HELICc"/>
    <property type="match status" value="1"/>
</dbReference>
<evidence type="ECO:0000256" key="2">
    <source>
        <dbReference type="ARBA" id="ARBA00022806"/>
    </source>
</evidence>
<dbReference type="Pfam" id="PF00176">
    <property type="entry name" value="SNF2-rel_dom"/>
    <property type="match status" value="1"/>
</dbReference>
<proteinExistence type="predicted"/>
<dbReference type="Gene3D" id="3.40.50.10810">
    <property type="entry name" value="Tandem AAA-ATPase domain"/>
    <property type="match status" value="1"/>
</dbReference>